<feature type="compositionally biased region" description="Basic and acidic residues" evidence="2">
    <location>
        <begin position="923"/>
        <end position="938"/>
    </location>
</feature>
<geneLocation type="plasmid" evidence="5 6">
    <name>pTi6.2</name>
</geneLocation>
<reference evidence="5" key="2">
    <citation type="journal article" date="2023" name="MicrobiologyOpen">
        <title>Genomics of the tumorigenes clade of the family Rhizobiaceae and description of Rhizobium rhododendri sp. nov.</title>
        <authorList>
            <person name="Kuzmanovic N."/>
            <person name="diCenzo G.C."/>
            <person name="Bunk B."/>
            <person name="Sproeer C."/>
            <person name="Fruehling A."/>
            <person name="Neumann-Schaal M."/>
            <person name="Overmann J."/>
            <person name="Smalla K."/>
        </authorList>
    </citation>
    <scope>NUCLEOTIDE SEQUENCE</scope>
    <source>
        <strain evidence="5">Rho-6.2</strain>
        <plasmid evidence="5">pTi6.2</plasmid>
    </source>
</reference>
<dbReference type="EMBL" id="CP117269">
    <property type="protein sequence ID" value="WFS26245.1"/>
    <property type="molecule type" value="Genomic_DNA"/>
</dbReference>
<feature type="compositionally biased region" description="Basic and acidic residues" evidence="2">
    <location>
        <begin position="735"/>
        <end position="746"/>
    </location>
</feature>
<dbReference type="Proteomes" id="UP000318939">
    <property type="component" value="Plasmid pTi6.2"/>
</dbReference>
<evidence type="ECO:0000256" key="2">
    <source>
        <dbReference type="SAM" id="MobiDB-lite"/>
    </source>
</evidence>
<feature type="coiled-coil region" evidence="1">
    <location>
        <begin position="543"/>
        <end position="570"/>
    </location>
</feature>
<feature type="domain" description="MobA/VirD2-like nuclease" evidence="3">
    <location>
        <begin position="201"/>
        <end position="300"/>
    </location>
</feature>
<feature type="compositionally biased region" description="Basic and acidic residues" evidence="2">
    <location>
        <begin position="846"/>
        <end position="857"/>
    </location>
</feature>
<proteinExistence type="predicted"/>
<evidence type="ECO:0000313" key="5">
    <source>
        <dbReference type="EMBL" id="WFS26245.1"/>
    </source>
</evidence>
<name>A0ABY8ITK2_9HYPH</name>
<reference evidence="5" key="1">
    <citation type="journal article" date="2019" name="Phytopathology">
        <title>A Novel Group of Rhizobium tumorigenes-Like Agrobacteria Associated with Crown Gall Disease of Rhododendron and Blueberry.</title>
        <authorList>
            <person name="Kuzmanovic N."/>
            <person name="Behrens P."/>
            <person name="Idczak E."/>
            <person name="Wagner S."/>
            <person name="Gotz M."/>
            <person name="Sproer C."/>
            <person name="Bunk B."/>
            <person name="Overmann J."/>
            <person name="Smalla K."/>
        </authorList>
    </citation>
    <scope>NUCLEOTIDE SEQUENCE</scope>
    <source>
        <strain evidence="5">Rho-6.2</strain>
    </source>
</reference>
<dbReference type="RefSeq" id="WP_279621495.1">
    <property type="nucleotide sequence ID" value="NZ_CP117269.1"/>
</dbReference>
<dbReference type="InterPro" id="IPR005094">
    <property type="entry name" value="Endonuclease_MobA/VirD2"/>
</dbReference>
<keyword evidence="5" id="KW-0614">Plasmid</keyword>
<evidence type="ECO:0000313" key="6">
    <source>
        <dbReference type="Proteomes" id="UP000318939"/>
    </source>
</evidence>
<feature type="region of interest" description="Disordered" evidence="2">
    <location>
        <begin position="797"/>
        <end position="830"/>
    </location>
</feature>
<dbReference type="Pfam" id="PF03432">
    <property type="entry name" value="Relaxase"/>
    <property type="match status" value="1"/>
</dbReference>
<evidence type="ECO:0000259" key="3">
    <source>
        <dbReference type="Pfam" id="PF03432"/>
    </source>
</evidence>
<feature type="region of interest" description="Disordered" evidence="2">
    <location>
        <begin position="712"/>
        <end position="746"/>
    </location>
</feature>
<feature type="compositionally biased region" description="Basic and acidic residues" evidence="2">
    <location>
        <begin position="867"/>
        <end position="878"/>
    </location>
</feature>
<feature type="domain" description="Large polyvalent protein-associated" evidence="4">
    <location>
        <begin position="598"/>
        <end position="677"/>
    </location>
</feature>
<feature type="domain" description="Large polyvalent protein-associated" evidence="4">
    <location>
        <begin position="737"/>
        <end position="798"/>
    </location>
</feature>
<evidence type="ECO:0000259" key="4">
    <source>
        <dbReference type="Pfam" id="PF18821"/>
    </source>
</evidence>
<feature type="compositionally biased region" description="Low complexity" evidence="2">
    <location>
        <begin position="879"/>
        <end position="893"/>
    </location>
</feature>
<protein>
    <submittedName>
        <fullName evidence="5">Relaxase/mobilization nuclease domain-containing protein</fullName>
    </submittedName>
</protein>
<evidence type="ECO:0000256" key="1">
    <source>
        <dbReference type="SAM" id="Coils"/>
    </source>
</evidence>
<feature type="region of interest" description="Disordered" evidence="2">
    <location>
        <begin position="846"/>
        <end position="946"/>
    </location>
</feature>
<keyword evidence="1" id="KW-0175">Coiled coil</keyword>
<organism evidence="5 6">
    <name type="scientific">Rhizobium rhododendri</name>
    <dbReference type="NCBI Taxonomy" id="2506430"/>
    <lineage>
        <taxon>Bacteria</taxon>
        <taxon>Pseudomonadati</taxon>
        <taxon>Pseudomonadota</taxon>
        <taxon>Alphaproteobacteria</taxon>
        <taxon>Hyphomicrobiales</taxon>
        <taxon>Rhizobiaceae</taxon>
        <taxon>Rhizobium/Agrobacterium group</taxon>
        <taxon>Rhizobium</taxon>
    </lineage>
</organism>
<dbReference type="Pfam" id="PF18821">
    <property type="entry name" value="LPD7"/>
    <property type="match status" value="2"/>
</dbReference>
<dbReference type="InterPro" id="IPR040677">
    <property type="entry name" value="LPD7"/>
</dbReference>
<feature type="compositionally biased region" description="Basic and acidic residues" evidence="2">
    <location>
        <begin position="797"/>
        <end position="816"/>
    </location>
</feature>
<keyword evidence="6" id="KW-1185">Reference proteome</keyword>
<accession>A0ABY8ITK2</accession>
<sequence>MVKLVSFAAGSARVRKLLAYQSRDGELTVERETGEQVAGASWIQALADEWAEEYGRQPSKDVLRLGLFVRSHSDEAVGEALKQALPGHRIAWRSEPDAKGKGRSVEVVLSAAARPHPGEASAQRIYDNRKSLSKLDRLLQVSFGAGGQVELYGFAHGVEGVSRYLAQVRKGMHHAVRAVRLNKDGSFGEDVVVGAGASSLEEAKDWKRDLRSQERRDVAHVIFSAKPGTPRDRFVDAVRATLAREFAGHRYAFVLHGDRQHLHVHAAIKMLSDAGQRLHPRIQDFRRWRKTLAEEARERNIPMDAMSRFERANPPGYKLKDIQRVERGVASQNVRRRVEAARMGAVHIPIREEGKRHAVAAASGWSDVAAMALRSPTQFAPDPGVLRLYRAERPGTRSSVPLFTRDLSAAAELARRDGGTLGFVDVRPTEMHRITPARRQPALGGGNDHFVVARDLADRMRPLVPAEVVTASVLHFRDRGEMAVRAMAPEFEEYQSISYQKGGTPKETDDMANLKVMTASFAEMDAQMEVIKQHLPPEQQPQIEKLHGKLREAQQDMLATQERIEKKRGLVQGETFVAPVRHEFREFVAEEHGETIRYSHRNDRGRAGSVAFTDHGDRVEIADWKDRQVVLAAMQVASRKWGALTINGTESYKALVVELAAEYGFKIANPELQDKLAATQAQMTRDRADRGGNSAGVSTDEASIEGQVKAQAQTQAVGRATPQPPLTDPKAPIVESEKIKPADRDRESMLAAMREAARRWDKITVNGSEREKALAVELAAEHGFKIGNPELQDKLTAAREKVEERRRQEKAGEESRLGLAEGSRVQGPGQKTDIEIAIALQTIRERTDVEAEREVRQAGRTAATNERPIDGGGDDHAYRTQAEANAAARAKQAIDQNPSTPIPADVTQSPEIERQRQAQQELLAEKDAIAKMQKETQRHSHKPRQR</sequence>
<gene>
    <name evidence="5" type="ORF">PR018_26630</name>
</gene>